<name>A0A2D3I5B1_9VIRU</name>
<accession>A0A2D3I5B1</accession>
<reference evidence="1" key="1">
    <citation type="journal article" date="2018" name="Aquaculture">
        <title>Complete genome sequence of a white spot syndrome virus associated with a disease incursion in Australia.</title>
        <authorList>
            <person name="Oakey J."/>
            <person name="Smith C.S."/>
        </authorList>
    </citation>
    <scope>NUCLEOTIDE SEQUENCE [LARGE SCALE GENOMIC DNA]</scope>
    <source>
        <strain evidence="1">WSSV-AU</strain>
    </source>
</reference>
<evidence type="ECO:0000313" key="1">
    <source>
        <dbReference type="EMBL" id="ATU83575.1"/>
    </source>
</evidence>
<proteinExistence type="predicted"/>
<dbReference type="EMBL" id="MF768985">
    <property type="protein sequence ID" value="ATU83575.1"/>
    <property type="molecule type" value="Genomic_DNA"/>
</dbReference>
<sequence>MNIFIKIRNIHKHAIVSCIHIPGDHLVPDAPQRDGACCNLCPVECLFVCVLSPLHLMCCSFIPLTRLHDNILSGRIILVINEVLLERPSQDVVGCSLDEVTFLGNILKGGSSSLGRH</sequence>
<protein>
    <submittedName>
        <fullName evidence="1">ORF302</fullName>
    </submittedName>
</protein>
<dbReference type="Proteomes" id="UP000267516">
    <property type="component" value="Segment"/>
</dbReference>
<organism evidence="1">
    <name type="scientific">White spot syndrome virus</name>
    <dbReference type="NCBI Taxonomy" id="342409"/>
    <lineage>
        <taxon>Viruses</taxon>
        <taxon>Viruses incertae sedis</taxon>
        <taxon>Naldaviricetes</taxon>
        <taxon>Nimaviridae</taxon>
        <taxon>Whispovirus</taxon>
    </lineage>
</organism>